<dbReference type="InterPro" id="IPR020097">
    <property type="entry name" value="PsdUridine_synth_TruA_a/b_dom"/>
</dbReference>
<sequence>MDRNPLFSCLFASSALSLYYLCRTKKKNVQRYFIYLAYDGTAYHGWQIQPNGASVQECLMKALSTLLRREVEVVGAGRTDAGVHASLMVAHFDSETPLDVTFMADKLNRLLPPDISVYSLRAVKPEAHARFDATARMYKYYVTTAKVPFNRRYRCRLFQTPDFERMNEAAKTLFDYTDFTSFSKLHTDVKTNNCRIMHAAWTQLDEVTWVFTVQADRFLRNMVRAIVGTLLEVGRGKLTVEGFRRVIEQKDRCRAGTSVPGNALFLVDVAYPENIFLGKEDALSAFVF</sequence>
<name>F3PYH7_9BACE</name>
<evidence type="ECO:0000256" key="4">
    <source>
        <dbReference type="HAMAP-Rule" id="MF_00171"/>
    </source>
</evidence>
<evidence type="ECO:0000259" key="8">
    <source>
        <dbReference type="Pfam" id="PF01416"/>
    </source>
</evidence>
<comment type="similarity">
    <text evidence="1 4 7">Belongs to the tRNA pseudouridine synthase TruA family.</text>
</comment>
<protein>
    <recommendedName>
        <fullName evidence="4">tRNA pseudouridine synthase A</fullName>
        <ecNumber evidence="4">5.4.99.12</ecNumber>
    </recommendedName>
    <alternativeName>
        <fullName evidence="4">tRNA pseudouridine(38-40) synthase</fullName>
    </alternativeName>
    <alternativeName>
        <fullName evidence="4">tRNA pseudouridylate synthase I</fullName>
    </alternativeName>
    <alternativeName>
        <fullName evidence="4">tRNA-uridine isomerase I</fullName>
    </alternativeName>
</protein>
<keyword evidence="10" id="KW-1185">Reference proteome</keyword>
<dbReference type="eggNOG" id="COG0101">
    <property type="taxonomic scope" value="Bacteria"/>
</dbReference>
<comment type="caution">
    <text evidence="4">Lacks conserved residue(s) required for the propagation of feature annotation.</text>
</comment>
<dbReference type="GO" id="GO:0160147">
    <property type="term" value="F:tRNA pseudouridine(38-40) synthase activity"/>
    <property type="evidence" value="ECO:0007669"/>
    <property type="project" value="UniProtKB-EC"/>
</dbReference>
<dbReference type="InterPro" id="IPR020095">
    <property type="entry name" value="PsdUridine_synth_TruA_C"/>
</dbReference>
<comment type="function">
    <text evidence="4">Formation of pseudouridine at positions 38, 39 and 40 in the anticodon stem and loop of transfer RNAs.</text>
</comment>
<dbReference type="EC" id="5.4.99.12" evidence="4"/>
<dbReference type="PANTHER" id="PTHR11142">
    <property type="entry name" value="PSEUDOURIDYLATE SYNTHASE"/>
    <property type="match status" value="1"/>
</dbReference>
<feature type="active site" description="Nucleophile" evidence="4 5">
    <location>
        <position position="80"/>
    </location>
</feature>
<evidence type="ECO:0000256" key="2">
    <source>
        <dbReference type="ARBA" id="ARBA00022694"/>
    </source>
</evidence>
<dbReference type="FunFam" id="3.30.70.580:FF:000001">
    <property type="entry name" value="tRNA pseudouridine synthase A"/>
    <property type="match status" value="1"/>
</dbReference>
<keyword evidence="2 4" id="KW-0819">tRNA processing</keyword>
<accession>F3PYH7</accession>
<dbReference type="Gene3D" id="3.30.70.580">
    <property type="entry name" value="Pseudouridine synthase I, catalytic domain, N-terminal subdomain"/>
    <property type="match status" value="1"/>
</dbReference>
<evidence type="ECO:0000256" key="7">
    <source>
        <dbReference type="RuleBase" id="RU003792"/>
    </source>
</evidence>
<dbReference type="AlphaFoldDB" id="F3PYH7"/>
<comment type="catalytic activity">
    <reaction evidence="4 7">
        <text>uridine(38/39/40) in tRNA = pseudouridine(38/39/40) in tRNA</text>
        <dbReference type="Rhea" id="RHEA:22376"/>
        <dbReference type="Rhea" id="RHEA-COMP:10085"/>
        <dbReference type="Rhea" id="RHEA-COMP:10087"/>
        <dbReference type="ChEBI" id="CHEBI:65314"/>
        <dbReference type="ChEBI" id="CHEBI:65315"/>
        <dbReference type="EC" id="5.4.99.12"/>
    </reaction>
</comment>
<comment type="subunit">
    <text evidence="4">Homodimer.</text>
</comment>
<dbReference type="NCBIfam" id="TIGR00071">
    <property type="entry name" value="hisT_truA"/>
    <property type="match status" value="1"/>
</dbReference>
<dbReference type="EMBL" id="AFBN01000109">
    <property type="protein sequence ID" value="EGF50398.1"/>
    <property type="molecule type" value="Genomic_DNA"/>
</dbReference>
<evidence type="ECO:0000256" key="3">
    <source>
        <dbReference type="ARBA" id="ARBA00023235"/>
    </source>
</evidence>
<dbReference type="Pfam" id="PF01416">
    <property type="entry name" value="PseudoU_synth_1"/>
    <property type="match status" value="2"/>
</dbReference>
<dbReference type="GO" id="GO:0003723">
    <property type="term" value="F:RNA binding"/>
    <property type="evidence" value="ECO:0007669"/>
    <property type="project" value="InterPro"/>
</dbReference>
<comment type="caution">
    <text evidence="9">The sequence shown here is derived from an EMBL/GenBank/DDBJ whole genome shotgun (WGS) entry which is preliminary data.</text>
</comment>
<evidence type="ECO:0000256" key="6">
    <source>
        <dbReference type="PIRSR" id="PIRSR001430-2"/>
    </source>
</evidence>
<organism evidence="9 10">
    <name type="scientific">Bacteroides fluxus YIT 12057</name>
    <dbReference type="NCBI Taxonomy" id="763034"/>
    <lineage>
        <taxon>Bacteria</taxon>
        <taxon>Pseudomonadati</taxon>
        <taxon>Bacteroidota</taxon>
        <taxon>Bacteroidia</taxon>
        <taxon>Bacteroidales</taxon>
        <taxon>Bacteroidaceae</taxon>
        <taxon>Bacteroides</taxon>
    </lineage>
</organism>
<dbReference type="InterPro" id="IPR020094">
    <property type="entry name" value="TruA/RsuA/RluB/E/F_N"/>
</dbReference>
<dbReference type="SUPFAM" id="SSF55120">
    <property type="entry name" value="Pseudouridine synthase"/>
    <property type="match status" value="1"/>
</dbReference>
<evidence type="ECO:0000313" key="10">
    <source>
        <dbReference type="Proteomes" id="UP000003416"/>
    </source>
</evidence>
<reference evidence="9 10" key="1">
    <citation type="submission" date="2011-02" db="EMBL/GenBank/DDBJ databases">
        <authorList>
            <person name="Weinstock G."/>
            <person name="Sodergren E."/>
            <person name="Clifton S."/>
            <person name="Fulton L."/>
            <person name="Fulton B."/>
            <person name="Courtney L."/>
            <person name="Fronick C."/>
            <person name="Harrison M."/>
            <person name="Strong C."/>
            <person name="Farmer C."/>
            <person name="Delahaunty K."/>
            <person name="Markovic C."/>
            <person name="Hall O."/>
            <person name="Minx P."/>
            <person name="Tomlinson C."/>
            <person name="Mitreva M."/>
            <person name="Hou S."/>
            <person name="Chen J."/>
            <person name="Wollam A."/>
            <person name="Pepin K.H."/>
            <person name="Johnson M."/>
            <person name="Bhonagiri V."/>
            <person name="Zhang X."/>
            <person name="Suruliraj S."/>
            <person name="Warren W."/>
            <person name="Chinwalla A."/>
            <person name="Mardis E.R."/>
            <person name="Wilson R.K."/>
        </authorList>
    </citation>
    <scope>NUCLEOTIDE SEQUENCE [LARGE SCALE GENOMIC DNA]</scope>
    <source>
        <strain evidence="9 10">YIT 12057</strain>
    </source>
</reference>
<evidence type="ECO:0000256" key="5">
    <source>
        <dbReference type="PIRSR" id="PIRSR001430-1"/>
    </source>
</evidence>
<gene>
    <name evidence="4" type="primary">truA</name>
    <name evidence="9" type="ORF">HMPREF9446_03825</name>
</gene>
<proteinExistence type="inferred from homology"/>
<feature type="domain" description="Pseudouridine synthase I TruA alpha/beta" evidence="8">
    <location>
        <begin position="37"/>
        <end position="132"/>
    </location>
</feature>
<dbReference type="STRING" id="763034.HMPREF9446_03825"/>
<dbReference type="HOGENOM" id="CLU_014673_0_1_10"/>
<dbReference type="Proteomes" id="UP000003416">
    <property type="component" value="Unassembled WGS sequence"/>
</dbReference>
<evidence type="ECO:0000313" key="9">
    <source>
        <dbReference type="EMBL" id="EGF50398.1"/>
    </source>
</evidence>
<dbReference type="InterPro" id="IPR020103">
    <property type="entry name" value="PsdUridine_synth_cat_dom_sf"/>
</dbReference>
<keyword evidence="3 4" id="KW-0413">Isomerase</keyword>
<dbReference type="CDD" id="cd02570">
    <property type="entry name" value="PseudoU_synth_EcTruA"/>
    <property type="match status" value="1"/>
</dbReference>
<dbReference type="HAMAP" id="MF_00171">
    <property type="entry name" value="TruA"/>
    <property type="match status" value="1"/>
</dbReference>
<evidence type="ECO:0000256" key="1">
    <source>
        <dbReference type="ARBA" id="ARBA00009375"/>
    </source>
</evidence>
<dbReference type="PIRSF" id="PIRSF001430">
    <property type="entry name" value="tRNA_psdUrid_synth"/>
    <property type="match status" value="1"/>
</dbReference>
<dbReference type="GO" id="GO:0031119">
    <property type="term" value="P:tRNA pseudouridine synthesis"/>
    <property type="evidence" value="ECO:0007669"/>
    <property type="project" value="UniProtKB-UniRule"/>
</dbReference>
<feature type="binding site" evidence="4 6">
    <location>
        <position position="138"/>
    </location>
    <ligand>
        <name>substrate</name>
    </ligand>
</feature>
<dbReference type="PANTHER" id="PTHR11142:SF0">
    <property type="entry name" value="TRNA PSEUDOURIDINE SYNTHASE-LIKE 1"/>
    <property type="match status" value="1"/>
</dbReference>
<dbReference type="Gene3D" id="3.30.70.660">
    <property type="entry name" value="Pseudouridine synthase I, catalytic domain, C-terminal subdomain"/>
    <property type="match status" value="1"/>
</dbReference>
<dbReference type="InterPro" id="IPR001406">
    <property type="entry name" value="PsdUridine_synth_TruA"/>
</dbReference>
<feature type="domain" description="Pseudouridine synthase I TruA alpha/beta" evidence="8">
    <location>
        <begin position="176"/>
        <end position="272"/>
    </location>
</feature>